<gene>
    <name evidence="1" type="ORF">PHIN3_202</name>
</gene>
<organism evidence="1 2">
    <name type="scientific">Sinorhizobium phage phiN3</name>
    <dbReference type="NCBI Taxonomy" id="1647405"/>
    <lineage>
        <taxon>Viruses</taxon>
        <taxon>Duplodnaviria</taxon>
        <taxon>Heunggongvirae</taxon>
        <taxon>Uroviricota</taxon>
        <taxon>Caudoviricetes</taxon>
        <taxon>Emdodecavirus</taxon>
        <taxon>Emdodecavirus N3</taxon>
    </lineage>
</organism>
<dbReference type="GeneID" id="26638937"/>
<keyword evidence="2" id="KW-1185">Reference proteome</keyword>
<evidence type="ECO:0000313" key="2">
    <source>
        <dbReference type="Proteomes" id="UP000202958"/>
    </source>
</evidence>
<accession>A0A0F6WCL3</accession>
<dbReference type="RefSeq" id="YP_009212442.1">
    <property type="nucleotide sequence ID" value="NC_028945.1"/>
</dbReference>
<dbReference type="KEGG" id="vg:26638937"/>
<dbReference type="EMBL" id="KR052482">
    <property type="protein sequence ID" value="AKF13465.1"/>
    <property type="molecule type" value="Genomic_DNA"/>
</dbReference>
<evidence type="ECO:0000313" key="1">
    <source>
        <dbReference type="EMBL" id="AKF13465.1"/>
    </source>
</evidence>
<name>A0A0F6WCL3_9CAUD</name>
<reference evidence="1 2" key="1">
    <citation type="submission" date="2015-04" db="EMBL/GenBank/DDBJ databases">
        <authorList>
            <person name="Hodson T.S."/>
            <person name="Hyde J.R."/>
            <person name="Schouten J.T."/>
            <person name="Crockett J.T."/>
            <person name="Smith T.A."/>
            <person name="Merrill B.D."/>
            <person name="Crook M.B."/>
            <person name="Griffitts J.S."/>
            <person name="Burnett S.H."/>
            <person name="Grose J.H."/>
            <person name="Breakwell D.P."/>
        </authorList>
    </citation>
    <scope>NUCLEOTIDE SEQUENCE [LARGE SCALE GENOMIC DNA]</scope>
</reference>
<protein>
    <submittedName>
        <fullName evidence="1">Uncharacterized protein</fullName>
    </submittedName>
</protein>
<sequence length="62" mass="7809">MSRKFEYEYEEFDAEEYNRGRKLNKNAHREQRRARDNSRYAFDTNFNDADDNYDYYLKTYTN</sequence>
<proteinExistence type="predicted"/>
<dbReference type="Proteomes" id="UP000202958">
    <property type="component" value="Segment"/>
</dbReference>